<evidence type="ECO:0000313" key="4">
    <source>
        <dbReference type="Proteomes" id="UP001430804"/>
    </source>
</evidence>
<dbReference type="InterPro" id="IPR043736">
    <property type="entry name" value="DUF5681"/>
</dbReference>
<evidence type="ECO:0000313" key="3">
    <source>
        <dbReference type="EMBL" id="MBW3096042.1"/>
    </source>
</evidence>
<accession>A0ABS6WKT7</accession>
<feature type="domain" description="DUF5681" evidence="2">
    <location>
        <begin position="29"/>
        <end position="104"/>
    </location>
</feature>
<dbReference type="Proteomes" id="UP001430804">
    <property type="component" value="Unassembled WGS sequence"/>
</dbReference>
<feature type="compositionally biased region" description="Polar residues" evidence="1">
    <location>
        <begin position="30"/>
        <end position="39"/>
    </location>
</feature>
<evidence type="ECO:0000259" key="2">
    <source>
        <dbReference type="Pfam" id="PF18932"/>
    </source>
</evidence>
<feature type="region of interest" description="Disordered" evidence="1">
    <location>
        <begin position="139"/>
        <end position="159"/>
    </location>
</feature>
<sequence>MKEPKKTKGTGAGKGTGDYEVGYGKPPVKNQFQKGNCANPNGRPKKRNDLLSIFDRVMGEKIAIKKDGISKSMSTVEALMMRLARDALAGNRGAMRDIISLLSRAAPQSSTEPGEAVLPSLTLEETHVLIKDYLAHHDEDEKKAIEDRETAPAIEGEPT</sequence>
<evidence type="ECO:0000256" key="1">
    <source>
        <dbReference type="SAM" id="MobiDB-lite"/>
    </source>
</evidence>
<gene>
    <name evidence="3" type="ORF">KY465_01975</name>
</gene>
<dbReference type="Pfam" id="PF18932">
    <property type="entry name" value="DUF5681"/>
    <property type="match status" value="1"/>
</dbReference>
<feature type="region of interest" description="Disordered" evidence="1">
    <location>
        <begin position="1"/>
        <end position="46"/>
    </location>
</feature>
<reference evidence="3" key="1">
    <citation type="submission" date="2021-07" db="EMBL/GenBank/DDBJ databases">
        <title>Pseudohoeflea marina sp. nov. a polyhydroxyalcanoate-producing bacterium.</title>
        <authorList>
            <person name="Zheng W."/>
            <person name="Yu S."/>
            <person name="Huang Y."/>
        </authorList>
    </citation>
    <scope>NUCLEOTIDE SEQUENCE</scope>
    <source>
        <strain evidence="3">DP4N28-3</strain>
    </source>
</reference>
<dbReference type="EMBL" id="JAHWQX010000001">
    <property type="protein sequence ID" value="MBW3096042.1"/>
    <property type="molecule type" value="Genomic_DNA"/>
</dbReference>
<protein>
    <recommendedName>
        <fullName evidence="2">DUF5681 domain-containing protein</fullName>
    </recommendedName>
</protein>
<keyword evidence="4" id="KW-1185">Reference proteome</keyword>
<dbReference type="RefSeq" id="WP_219157893.1">
    <property type="nucleotide sequence ID" value="NZ_JAHWQX010000001.1"/>
</dbReference>
<organism evidence="3 4">
    <name type="scientific">Pseudohoeflea coraliihabitans</name>
    <dbReference type="NCBI Taxonomy" id="2860393"/>
    <lineage>
        <taxon>Bacteria</taxon>
        <taxon>Pseudomonadati</taxon>
        <taxon>Pseudomonadota</taxon>
        <taxon>Alphaproteobacteria</taxon>
        <taxon>Hyphomicrobiales</taxon>
        <taxon>Rhizobiaceae</taxon>
        <taxon>Pseudohoeflea</taxon>
    </lineage>
</organism>
<name>A0ABS6WKT7_9HYPH</name>
<proteinExistence type="predicted"/>
<comment type="caution">
    <text evidence="3">The sequence shown here is derived from an EMBL/GenBank/DDBJ whole genome shotgun (WGS) entry which is preliminary data.</text>
</comment>
<feature type="compositionally biased region" description="Basic and acidic residues" evidence="1">
    <location>
        <begin position="139"/>
        <end position="150"/>
    </location>
</feature>